<organism evidence="2 3">
    <name type="scientific">Actinoallomurus iriomotensis</name>
    <dbReference type="NCBI Taxonomy" id="478107"/>
    <lineage>
        <taxon>Bacteria</taxon>
        <taxon>Bacillati</taxon>
        <taxon>Actinomycetota</taxon>
        <taxon>Actinomycetes</taxon>
        <taxon>Streptosporangiales</taxon>
        <taxon>Thermomonosporaceae</taxon>
        <taxon>Actinoallomurus</taxon>
    </lineage>
</organism>
<name>A0A9W6S844_9ACTN</name>
<proteinExistence type="predicted"/>
<dbReference type="RefSeq" id="WP_285578831.1">
    <property type="nucleotide sequence ID" value="NZ_BSTK01000011.1"/>
</dbReference>
<comment type="caution">
    <text evidence="2">The sequence shown here is derived from an EMBL/GenBank/DDBJ whole genome shotgun (WGS) entry which is preliminary data.</text>
</comment>
<feature type="domain" description="DUF1918" evidence="1">
    <location>
        <begin position="1"/>
        <end position="58"/>
    </location>
</feature>
<evidence type="ECO:0000313" key="3">
    <source>
        <dbReference type="Proteomes" id="UP001165074"/>
    </source>
</evidence>
<reference evidence="2" key="1">
    <citation type="submission" date="2023-03" db="EMBL/GenBank/DDBJ databases">
        <title>Actinoallomurus iriomotensis NBRC 103684.</title>
        <authorList>
            <person name="Ichikawa N."/>
            <person name="Sato H."/>
            <person name="Tonouchi N."/>
        </authorList>
    </citation>
    <scope>NUCLEOTIDE SEQUENCE</scope>
    <source>
        <strain evidence="2">NBRC 103684</strain>
    </source>
</reference>
<keyword evidence="3" id="KW-1185">Reference proteome</keyword>
<gene>
    <name evidence="2" type="ORF">Airi02_068350</name>
</gene>
<dbReference type="Gene3D" id="2.30.30.440">
    <property type="entry name" value="Domain of unknown function DUF1918"/>
    <property type="match status" value="1"/>
</dbReference>
<sequence>MKAKVGDWLVIEGTKLDDRRRSGLIVALRHEDGTPPYVVRWLDDDHQSLVFPGPTAHVEHRKHVENLRSPND</sequence>
<accession>A0A9W6S844</accession>
<dbReference type="EMBL" id="BSTK01000011">
    <property type="protein sequence ID" value="GLY88906.1"/>
    <property type="molecule type" value="Genomic_DNA"/>
</dbReference>
<dbReference type="AlphaFoldDB" id="A0A9W6S844"/>
<protein>
    <recommendedName>
        <fullName evidence="1">DUF1918 domain-containing protein</fullName>
    </recommendedName>
</protein>
<dbReference type="Proteomes" id="UP001165074">
    <property type="component" value="Unassembled WGS sequence"/>
</dbReference>
<dbReference type="SUPFAM" id="SSF50118">
    <property type="entry name" value="Cell growth inhibitor/plasmid maintenance toxic component"/>
    <property type="match status" value="1"/>
</dbReference>
<evidence type="ECO:0000259" key="1">
    <source>
        <dbReference type="Pfam" id="PF08940"/>
    </source>
</evidence>
<dbReference type="InterPro" id="IPR015035">
    <property type="entry name" value="DUF1918"/>
</dbReference>
<evidence type="ECO:0000313" key="2">
    <source>
        <dbReference type="EMBL" id="GLY88906.1"/>
    </source>
</evidence>
<dbReference type="Pfam" id="PF08940">
    <property type="entry name" value="DUF1918"/>
    <property type="match status" value="1"/>
</dbReference>